<dbReference type="EMBL" id="JAPQKH010000001">
    <property type="protein sequence ID" value="KAJ5116716.1"/>
    <property type="molecule type" value="Genomic_DNA"/>
</dbReference>
<feature type="transmembrane region" description="Helical" evidence="4">
    <location>
        <begin position="392"/>
        <end position="414"/>
    </location>
</feature>
<feature type="transmembrane region" description="Helical" evidence="4">
    <location>
        <begin position="140"/>
        <end position="160"/>
    </location>
</feature>
<evidence type="ECO:0000256" key="4">
    <source>
        <dbReference type="SAM" id="Phobius"/>
    </source>
</evidence>
<dbReference type="InterPro" id="IPR020846">
    <property type="entry name" value="MFS_dom"/>
</dbReference>
<dbReference type="Pfam" id="PF07690">
    <property type="entry name" value="MFS_1"/>
    <property type="match status" value="1"/>
</dbReference>
<comment type="subcellular location">
    <subcellularLocation>
        <location evidence="1">Membrane</location>
        <topology evidence="1">Multi-pass membrane protein</topology>
    </subcellularLocation>
</comment>
<dbReference type="GO" id="GO:0016020">
    <property type="term" value="C:membrane"/>
    <property type="evidence" value="ECO:0007669"/>
    <property type="project" value="UniProtKB-SubCell"/>
</dbReference>
<evidence type="ECO:0000313" key="7">
    <source>
        <dbReference type="Proteomes" id="UP001149165"/>
    </source>
</evidence>
<comment type="caution">
    <text evidence="6">The sequence shown here is derived from an EMBL/GenBank/DDBJ whole genome shotgun (WGS) entry which is preliminary data.</text>
</comment>
<feature type="region of interest" description="Disordered" evidence="3">
    <location>
        <begin position="204"/>
        <end position="223"/>
    </location>
</feature>
<keyword evidence="7" id="KW-1185">Reference proteome</keyword>
<dbReference type="AlphaFoldDB" id="A0A9W9KSY0"/>
<feature type="domain" description="Major facilitator superfamily (MFS) profile" evidence="5">
    <location>
        <begin position="12"/>
        <end position="421"/>
    </location>
</feature>
<protein>
    <recommendedName>
        <fullName evidence="5">Major facilitator superfamily (MFS) profile domain-containing protein</fullName>
    </recommendedName>
</protein>
<evidence type="ECO:0000313" key="6">
    <source>
        <dbReference type="EMBL" id="KAJ5116716.1"/>
    </source>
</evidence>
<feature type="transmembrane region" description="Helical" evidence="4">
    <location>
        <begin position="276"/>
        <end position="298"/>
    </location>
</feature>
<feature type="transmembrane region" description="Helical" evidence="4">
    <location>
        <begin position="360"/>
        <end position="380"/>
    </location>
</feature>
<dbReference type="PANTHER" id="PTHR11360:SF250">
    <property type="entry name" value="MFS-TYPE TRANSPORTER AFUA_1G00970"/>
    <property type="match status" value="1"/>
</dbReference>
<feature type="transmembrane region" description="Helical" evidence="4">
    <location>
        <begin position="172"/>
        <end position="194"/>
    </location>
</feature>
<dbReference type="SUPFAM" id="SSF103473">
    <property type="entry name" value="MFS general substrate transporter"/>
    <property type="match status" value="1"/>
</dbReference>
<feature type="transmembrane region" description="Helical" evidence="4">
    <location>
        <begin position="83"/>
        <end position="101"/>
    </location>
</feature>
<dbReference type="InterPro" id="IPR050327">
    <property type="entry name" value="Proton-linked_MCT"/>
</dbReference>
<dbReference type="PROSITE" id="PS50850">
    <property type="entry name" value="MFS"/>
    <property type="match status" value="1"/>
</dbReference>
<feature type="transmembrane region" description="Helical" evidence="4">
    <location>
        <begin position="107"/>
        <end position="128"/>
    </location>
</feature>
<comment type="similarity">
    <text evidence="2">Belongs to the major facilitator superfamily. Monocarboxylate porter (TC 2.A.1.13) family.</text>
</comment>
<keyword evidence="4" id="KW-0812">Transmembrane</keyword>
<feature type="transmembrane region" description="Helical" evidence="4">
    <location>
        <begin position="305"/>
        <end position="325"/>
    </location>
</feature>
<feature type="transmembrane region" description="Helical" evidence="4">
    <location>
        <begin position="54"/>
        <end position="76"/>
    </location>
</feature>
<name>A0A9W9KSY0_9EURO</name>
<organism evidence="6 7">
    <name type="scientific">Penicillium angulare</name>
    <dbReference type="NCBI Taxonomy" id="116970"/>
    <lineage>
        <taxon>Eukaryota</taxon>
        <taxon>Fungi</taxon>
        <taxon>Dikarya</taxon>
        <taxon>Ascomycota</taxon>
        <taxon>Pezizomycotina</taxon>
        <taxon>Eurotiomycetes</taxon>
        <taxon>Eurotiomycetidae</taxon>
        <taxon>Eurotiales</taxon>
        <taxon>Aspergillaceae</taxon>
        <taxon>Penicillium</taxon>
    </lineage>
</organism>
<gene>
    <name evidence="6" type="ORF">N7456_001064</name>
</gene>
<dbReference type="InterPro" id="IPR036259">
    <property type="entry name" value="MFS_trans_sf"/>
</dbReference>
<feature type="compositionally biased region" description="Basic and acidic residues" evidence="3">
    <location>
        <begin position="208"/>
        <end position="223"/>
    </location>
</feature>
<sequence>MATTTPNENSARSWLVVFGAFSALFCSVGFLNSYGVFESYYATSRLADKSESTIGWIGAICIFFLFSISTVAGALLDFFGPEVLICSGSIVYVFGIMMISLCKEYYQFLLAQGFLLGTAMSLLTWPPVALVGKYMKQKRAAAMGIVIAGSSLGGVIWPIAIDHLLKKPNIGFPWTMRIVGFIMIPLLLFACTVCRSPPAPAPIQDAGSENKADGSDGSHHSVDEKPVNRKAEIIAFYKQPALQLLCLAMFFTYFGMFSPFFYTTSYAVEKGYSSSLAFYTVSVVNGASFPGRIIPGLVADRLGKFNCAIVASLSAGIIALCWTKADSVTGLFIWCAAYGFASGGILSLQQACAAQVSTSASTLGLAIGSVAGSTCLSAMANVPISGALAGKYGYLSLSLFSGISLLLGGVLLIMARLVQSRELFAIV</sequence>
<dbReference type="Proteomes" id="UP001149165">
    <property type="component" value="Unassembled WGS sequence"/>
</dbReference>
<feature type="transmembrane region" description="Helical" evidence="4">
    <location>
        <begin position="244"/>
        <end position="264"/>
    </location>
</feature>
<dbReference type="GO" id="GO:0022857">
    <property type="term" value="F:transmembrane transporter activity"/>
    <property type="evidence" value="ECO:0007669"/>
    <property type="project" value="InterPro"/>
</dbReference>
<dbReference type="Gene3D" id="1.20.1250.20">
    <property type="entry name" value="MFS general substrate transporter like domains"/>
    <property type="match status" value="2"/>
</dbReference>
<reference evidence="6" key="1">
    <citation type="submission" date="2022-11" db="EMBL/GenBank/DDBJ databases">
        <authorList>
            <person name="Petersen C."/>
        </authorList>
    </citation>
    <scope>NUCLEOTIDE SEQUENCE</scope>
    <source>
        <strain evidence="6">IBT 30069</strain>
    </source>
</reference>
<evidence type="ECO:0000256" key="3">
    <source>
        <dbReference type="SAM" id="MobiDB-lite"/>
    </source>
</evidence>
<feature type="transmembrane region" description="Helical" evidence="4">
    <location>
        <begin position="331"/>
        <end position="348"/>
    </location>
</feature>
<dbReference type="InterPro" id="IPR011701">
    <property type="entry name" value="MFS"/>
</dbReference>
<feature type="transmembrane region" description="Helical" evidence="4">
    <location>
        <begin position="12"/>
        <end position="34"/>
    </location>
</feature>
<dbReference type="PANTHER" id="PTHR11360">
    <property type="entry name" value="MONOCARBOXYLATE TRANSPORTER"/>
    <property type="match status" value="1"/>
</dbReference>
<accession>A0A9W9KSY0</accession>
<evidence type="ECO:0000256" key="2">
    <source>
        <dbReference type="ARBA" id="ARBA00006727"/>
    </source>
</evidence>
<keyword evidence="4" id="KW-1133">Transmembrane helix</keyword>
<evidence type="ECO:0000259" key="5">
    <source>
        <dbReference type="PROSITE" id="PS50850"/>
    </source>
</evidence>
<reference evidence="6" key="2">
    <citation type="journal article" date="2023" name="IMA Fungus">
        <title>Comparative genomic study of the Penicillium genus elucidates a diverse pangenome and 15 lateral gene transfer events.</title>
        <authorList>
            <person name="Petersen C."/>
            <person name="Sorensen T."/>
            <person name="Nielsen M.R."/>
            <person name="Sondergaard T.E."/>
            <person name="Sorensen J.L."/>
            <person name="Fitzpatrick D.A."/>
            <person name="Frisvad J.C."/>
            <person name="Nielsen K.L."/>
        </authorList>
    </citation>
    <scope>NUCLEOTIDE SEQUENCE</scope>
    <source>
        <strain evidence="6">IBT 30069</strain>
    </source>
</reference>
<proteinExistence type="inferred from homology"/>
<evidence type="ECO:0000256" key="1">
    <source>
        <dbReference type="ARBA" id="ARBA00004141"/>
    </source>
</evidence>
<dbReference type="OrthoDB" id="6499973at2759"/>
<keyword evidence="4" id="KW-0472">Membrane</keyword>